<protein>
    <submittedName>
        <fullName evidence="1">Reverse transcriptase</fullName>
    </submittedName>
</protein>
<evidence type="ECO:0000313" key="1">
    <source>
        <dbReference type="EMBL" id="OWZ18153.1"/>
    </source>
</evidence>
<keyword evidence="1" id="KW-0548">Nucleotidyltransferase</keyword>
<dbReference type="OrthoDB" id="101303at2759"/>
<dbReference type="Proteomes" id="UP000198211">
    <property type="component" value="Unassembled WGS sequence"/>
</dbReference>
<dbReference type="GO" id="GO:0003964">
    <property type="term" value="F:RNA-directed DNA polymerase activity"/>
    <property type="evidence" value="ECO:0007669"/>
    <property type="project" value="UniProtKB-KW"/>
</dbReference>
<keyword evidence="1" id="KW-0695">RNA-directed DNA polymerase</keyword>
<gene>
    <name evidence="1" type="ORF">PHMEG_0007810</name>
</gene>
<proteinExistence type="predicted"/>
<sequence>MVIKGWVGPMIGSAITSIGEGCVRACSHMWGEWVDCETGKGRPRIQAESPGNLQATYPFQIITMDHIPSLPISFKGNTELLIFVDLFSGEVVAKDSASRSAQTISSIRSWVNPNVLLWLIDLNLMDPKSDLAQRDWDEYTDRWYEYAKRLIFAINTARGRIRGETPFYMIHGWDPRSTLVTVIPVGSTRRHNRDPRRWQYQMQKYYQQAREQVNQRFRKAIADRADSHNDLVSPHHLEVGSSV</sequence>
<keyword evidence="1" id="KW-0808">Transferase</keyword>
<organism evidence="1 2">
    <name type="scientific">Phytophthora megakarya</name>
    <dbReference type="NCBI Taxonomy" id="4795"/>
    <lineage>
        <taxon>Eukaryota</taxon>
        <taxon>Sar</taxon>
        <taxon>Stramenopiles</taxon>
        <taxon>Oomycota</taxon>
        <taxon>Peronosporomycetes</taxon>
        <taxon>Peronosporales</taxon>
        <taxon>Peronosporaceae</taxon>
        <taxon>Phytophthora</taxon>
    </lineage>
</organism>
<reference evidence="2" key="1">
    <citation type="submission" date="2017-03" db="EMBL/GenBank/DDBJ databases">
        <title>Phytopthora megakarya and P. palmivora, two closely related causual agents of cacao black pod achieved similar genome size and gene model numbers by different mechanisms.</title>
        <authorList>
            <person name="Ali S."/>
            <person name="Shao J."/>
            <person name="Larry D.J."/>
            <person name="Kronmiller B."/>
            <person name="Shen D."/>
            <person name="Strem M.D."/>
            <person name="Melnick R.L."/>
            <person name="Guiltinan M.J."/>
            <person name="Tyler B.M."/>
            <person name="Meinhardt L.W."/>
            <person name="Bailey B.A."/>
        </authorList>
    </citation>
    <scope>NUCLEOTIDE SEQUENCE [LARGE SCALE GENOMIC DNA]</scope>
    <source>
        <strain evidence="2">zdho120</strain>
    </source>
</reference>
<accession>A0A225WKC2</accession>
<dbReference type="AlphaFoldDB" id="A0A225WKC2"/>
<evidence type="ECO:0000313" key="2">
    <source>
        <dbReference type="Proteomes" id="UP000198211"/>
    </source>
</evidence>
<name>A0A225WKC2_9STRA</name>
<keyword evidence="2" id="KW-1185">Reference proteome</keyword>
<dbReference type="EMBL" id="NBNE01000634">
    <property type="protein sequence ID" value="OWZ18153.1"/>
    <property type="molecule type" value="Genomic_DNA"/>
</dbReference>
<comment type="caution">
    <text evidence="1">The sequence shown here is derived from an EMBL/GenBank/DDBJ whole genome shotgun (WGS) entry which is preliminary data.</text>
</comment>